<gene>
    <name evidence="7" type="ORF">M3P21_09290</name>
</gene>
<dbReference type="CDD" id="cd00568">
    <property type="entry name" value="TPP_enzymes"/>
    <property type="match status" value="1"/>
</dbReference>
<evidence type="ECO:0000259" key="4">
    <source>
        <dbReference type="Pfam" id="PF00205"/>
    </source>
</evidence>
<dbReference type="Pfam" id="PF00205">
    <property type="entry name" value="TPP_enzyme_M"/>
    <property type="match status" value="1"/>
</dbReference>
<dbReference type="Gene3D" id="3.40.50.1220">
    <property type="entry name" value="TPP-binding domain"/>
    <property type="match status" value="1"/>
</dbReference>
<dbReference type="InterPro" id="IPR029035">
    <property type="entry name" value="DHS-like_NAD/FAD-binding_dom"/>
</dbReference>
<evidence type="ECO:0000313" key="8">
    <source>
        <dbReference type="Proteomes" id="UP001203880"/>
    </source>
</evidence>
<organism evidence="7 8">
    <name type="scientific">Ruegeria spongiae</name>
    <dbReference type="NCBI Taxonomy" id="2942209"/>
    <lineage>
        <taxon>Bacteria</taxon>
        <taxon>Pseudomonadati</taxon>
        <taxon>Pseudomonadota</taxon>
        <taxon>Alphaproteobacteria</taxon>
        <taxon>Rhodobacterales</taxon>
        <taxon>Roseobacteraceae</taxon>
        <taxon>Ruegeria</taxon>
    </lineage>
</organism>
<dbReference type="InterPro" id="IPR029061">
    <property type="entry name" value="THDP-binding"/>
</dbReference>
<name>A0ABT0Q3H4_9RHOB</name>
<dbReference type="SUPFAM" id="SSF52467">
    <property type="entry name" value="DHS-like NAD/FAD-binding domain"/>
    <property type="match status" value="1"/>
</dbReference>
<reference evidence="7" key="1">
    <citation type="submission" date="2022-05" db="EMBL/GenBank/DDBJ databases">
        <authorList>
            <person name="Park J.-S."/>
        </authorList>
    </citation>
    <scope>NUCLEOTIDE SEQUENCE</scope>
    <source>
        <strain evidence="7">2012CJ41-6</strain>
    </source>
</reference>
<evidence type="ECO:0000259" key="5">
    <source>
        <dbReference type="Pfam" id="PF02775"/>
    </source>
</evidence>
<proteinExistence type="inferred from homology"/>
<accession>A0ABT0Q3H4</accession>
<protein>
    <submittedName>
        <fullName evidence="7">Thiamine pyrophosphate-binding protein</fullName>
    </submittedName>
</protein>
<dbReference type="CDD" id="cd07035">
    <property type="entry name" value="TPP_PYR_POX_like"/>
    <property type="match status" value="1"/>
</dbReference>
<dbReference type="PANTHER" id="PTHR18968">
    <property type="entry name" value="THIAMINE PYROPHOSPHATE ENZYMES"/>
    <property type="match status" value="1"/>
</dbReference>
<comment type="caution">
    <text evidence="7">The sequence shown here is derived from an EMBL/GenBank/DDBJ whole genome shotgun (WGS) entry which is preliminary data.</text>
</comment>
<dbReference type="InterPro" id="IPR012001">
    <property type="entry name" value="Thiamin_PyroP_enz_TPP-bd_dom"/>
</dbReference>
<feature type="domain" description="Thiamine pyrophosphate enzyme central" evidence="4">
    <location>
        <begin position="203"/>
        <end position="339"/>
    </location>
</feature>
<dbReference type="InterPro" id="IPR045229">
    <property type="entry name" value="TPP_enz"/>
</dbReference>
<keyword evidence="8" id="KW-1185">Reference proteome</keyword>
<dbReference type="SUPFAM" id="SSF52518">
    <property type="entry name" value="Thiamin diphosphate-binding fold (THDP-binding)"/>
    <property type="match status" value="2"/>
</dbReference>
<dbReference type="Gene3D" id="3.40.50.970">
    <property type="match status" value="2"/>
</dbReference>
<feature type="domain" description="Thiamine pyrophosphate enzyme N-terminal TPP-binding" evidence="6">
    <location>
        <begin position="5"/>
        <end position="114"/>
    </location>
</feature>
<evidence type="ECO:0000256" key="3">
    <source>
        <dbReference type="RuleBase" id="RU362132"/>
    </source>
</evidence>
<dbReference type="Pfam" id="PF02776">
    <property type="entry name" value="TPP_enzyme_N"/>
    <property type="match status" value="1"/>
</dbReference>
<sequence>MLTNEGIINTFIESGITRGFTLPGLGITWSLPAFHDRKDEFDVVLARSEQSASVMAQVAGKMTGQPGLLMAQGPFATSTGAFGILEGYFSSSPMVVLTDTSCYDGFAQHGVYQTMTGDYGAADAFAVLKTMTKYATYATTPNEAIYGTQLAIKHAMTPRQGPAAMIMRSNIIKQEVPTEARARLYPTEGYLHHTPPRVDRDAVDKIKTLLEGAKQPVMIVGNGVYSTRSGPTLQKLAQQNGIAIASSYHGKGTIDETCDIAVGMMGTWASAAANRAVQAADVILVLGCSLGPEYTRFGDEKMIRPGDQTIIQVDHDPRNAGWVVPVDHAVTGDVGEVAALLAGSRPHDTDFVAQRKEVIARIKRDNDYGLLPNFPTKPGTVHYADIMRALGGFLTEDDLLTLDAGTNRIWATTRLPLQHPNQLIAPGGIGGMGWSTPAATGAKIVAPEKRVTGVVGDGGFVMTMDAIATAAERGLDVVYLVANNAGLGMVRDNLGNQKIAVDFPDHDFTKVAEGLGGSGITVTEADQIHDALAEGHKRGGPVLIDVKVDPAASHRDCSDYDPL</sequence>
<dbReference type="Pfam" id="PF02775">
    <property type="entry name" value="TPP_enzyme_C"/>
    <property type="match status" value="1"/>
</dbReference>
<dbReference type="InterPro" id="IPR011766">
    <property type="entry name" value="TPP_enzyme_TPP-bd"/>
</dbReference>
<dbReference type="RefSeq" id="WP_249709333.1">
    <property type="nucleotide sequence ID" value="NZ_JAMFMB010000009.1"/>
</dbReference>
<keyword evidence="2 3" id="KW-0786">Thiamine pyrophosphate</keyword>
<comment type="similarity">
    <text evidence="1 3">Belongs to the TPP enzyme family.</text>
</comment>
<evidence type="ECO:0000313" key="7">
    <source>
        <dbReference type="EMBL" id="MCL6283723.1"/>
    </source>
</evidence>
<dbReference type="PANTHER" id="PTHR18968:SF13">
    <property type="entry name" value="ACETOLACTATE SYNTHASE CATALYTIC SUBUNIT, MITOCHONDRIAL"/>
    <property type="match status" value="1"/>
</dbReference>
<dbReference type="InterPro" id="IPR012000">
    <property type="entry name" value="Thiamin_PyroP_enz_cen_dom"/>
</dbReference>
<evidence type="ECO:0000256" key="1">
    <source>
        <dbReference type="ARBA" id="ARBA00007812"/>
    </source>
</evidence>
<feature type="domain" description="Thiamine pyrophosphate enzyme TPP-binding" evidence="5">
    <location>
        <begin position="403"/>
        <end position="546"/>
    </location>
</feature>
<evidence type="ECO:0000259" key="6">
    <source>
        <dbReference type="Pfam" id="PF02776"/>
    </source>
</evidence>
<evidence type="ECO:0000256" key="2">
    <source>
        <dbReference type="ARBA" id="ARBA00023052"/>
    </source>
</evidence>
<dbReference type="EMBL" id="JAMFMB010000009">
    <property type="protein sequence ID" value="MCL6283723.1"/>
    <property type="molecule type" value="Genomic_DNA"/>
</dbReference>
<dbReference type="Proteomes" id="UP001203880">
    <property type="component" value="Unassembled WGS sequence"/>
</dbReference>